<dbReference type="InterPro" id="IPR050259">
    <property type="entry name" value="SDR"/>
</dbReference>
<evidence type="ECO:0000259" key="2">
    <source>
        <dbReference type="SMART" id="SM00822"/>
    </source>
</evidence>
<dbReference type="PROSITE" id="PS00061">
    <property type="entry name" value="ADH_SHORT"/>
    <property type="match status" value="1"/>
</dbReference>
<evidence type="ECO:0000256" key="1">
    <source>
        <dbReference type="ARBA" id="ARBA00006484"/>
    </source>
</evidence>
<dbReference type="PANTHER" id="PTHR42879:SF2">
    <property type="entry name" value="3-OXOACYL-[ACYL-CARRIER-PROTEIN] REDUCTASE FABG"/>
    <property type="match status" value="1"/>
</dbReference>
<dbReference type="EMBL" id="FLMQ01000056">
    <property type="protein sequence ID" value="SBP88815.1"/>
    <property type="molecule type" value="Genomic_DNA"/>
</dbReference>
<proteinExistence type="inferred from homology"/>
<dbReference type="Proteomes" id="UP000214566">
    <property type="component" value="Unassembled WGS sequence"/>
</dbReference>
<gene>
    <name evidence="3" type="primary">fabG</name>
    <name evidence="3" type="ORF">THIARS_70435</name>
</gene>
<dbReference type="GO" id="GO:0032787">
    <property type="term" value="P:monocarboxylic acid metabolic process"/>
    <property type="evidence" value="ECO:0007669"/>
    <property type="project" value="UniProtKB-ARBA"/>
</dbReference>
<dbReference type="NCBIfam" id="NF005559">
    <property type="entry name" value="PRK07231.1"/>
    <property type="match status" value="1"/>
</dbReference>
<dbReference type="InterPro" id="IPR002347">
    <property type="entry name" value="SDR_fam"/>
</dbReference>
<dbReference type="AlphaFoldDB" id="A0A238D6F0"/>
<evidence type="ECO:0000313" key="3">
    <source>
        <dbReference type="EMBL" id="SBP88815.1"/>
    </source>
</evidence>
<dbReference type="InterPro" id="IPR036291">
    <property type="entry name" value="NAD(P)-bd_dom_sf"/>
</dbReference>
<dbReference type="RefSeq" id="WP_094161086.1">
    <property type="nucleotide sequence ID" value="NZ_LT592171.1"/>
</dbReference>
<protein>
    <submittedName>
        <fullName evidence="3">3-oxoacyl-(Acyl-carrier-protein) reductase FabG</fullName>
        <ecNumber evidence="3">1.1.1.100</ecNumber>
    </submittedName>
</protein>
<dbReference type="Gene3D" id="3.40.50.720">
    <property type="entry name" value="NAD(P)-binding Rossmann-like Domain"/>
    <property type="match status" value="1"/>
</dbReference>
<dbReference type="PANTHER" id="PTHR42879">
    <property type="entry name" value="3-OXOACYL-(ACYL-CARRIER-PROTEIN) REDUCTASE"/>
    <property type="match status" value="1"/>
</dbReference>
<organism evidence="3 4">
    <name type="scientific">Thiomonas delicata</name>
    <name type="common">Thiomonas cuprina</name>
    <dbReference type="NCBI Taxonomy" id="364030"/>
    <lineage>
        <taxon>Bacteria</taxon>
        <taxon>Pseudomonadati</taxon>
        <taxon>Pseudomonadota</taxon>
        <taxon>Betaproteobacteria</taxon>
        <taxon>Burkholderiales</taxon>
        <taxon>Thiomonas</taxon>
    </lineage>
</organism>
<keyword evidence="4" id="KW-1185">Reference proteome</keyword>
<dbReference type="InterPro" id="IPR020904">
    <property type="entry name" value="Sc_DH/Rdtase_CS"/>
</dbReference>
<evidence type="ECO:0000313" key="4">
    <source>
        <dbReference type="Proteomes" id="UP000214566"/>
    </source>
</evidence>
<dbReference type="SUPFAM" id="SSF51735">
    <property type="entry name" value="NAD(P)-binding Rossmann-fold domains"/>
    <property type="match status" value="1"/>
</dbReference>
<dbReference type="SMART" id="SM00822">
    <property type="entry name" value="PKS_KR"/>
    <property type="match status" value="1"/>
</dbReference>
<dbReference type="PRINTS" id="PR00081">
    <property type="entry name" value="GDHRDH"/>
</dbReference>
<reference evidence="3 4" key="1">
    <citation type="submission" date="2016-06" db="EMBL/GenBank/DDBJ databases">
        <authorList>
            <person name="Kjaerup R.B."/>
            <person name="Dalgaard T.S."/>
            <person name="Juul-Madsen H.R."/>
        </authorList>
    </citation>
    <scope>NUCLEOTIDE SEQUENCE [LARGE SCALE GENOMIC DNA]</scope>
    <source>
        <strain evidence="3 4">DSM 16361</strain>
    </source>
</reference>
<dbReference type="InterPro" id="IPR057326">
    <property type="entry name" value="KR_dom"/>
</dbReference>
<dbReference type="GO" id="GO:0004316">
    <property type="term" value="F:3-oxoacyl-[acyl-carrier-protein] reductase (NADPH) activity"/>
    <property type="evidence" value="ECO:0007669"/>
    <property type="project" value="UniProtKB-EC"/>
</dbReference>
<dbReference type="FunFam" id="3.40.50.720:FF:000084">
    <property type="entry name" value="Short-chain dehydrogenase reductase"/>
    <property type="match status" value="1"/>
</dbReference>
<keyword evidence="3" id="KW-0560">Oxidoreductase</keyword>
<comment type="similarity">
    <text evidence="1">Belongs to the short-chain dehydrogenases/reductases (SDR) family.</text>
</comment>
<dbReference type="Pfam" id="PF13561">
    <property type="entry name" value="adh_short_C2"/>
    <property type="match status" value="1"/>
</dbReference>
<dbReference type="EC" id="1.1.1.100" evidence="3"/>
<feature type="domain" description="Ketoreductase" evidence="2">
    <location>
        <begin position="9"/>
        <end position="188"/>
    </location>
</feature>
<dbReference type="PRINTS" id="PR00080">
    <property type="entry name" value="SDRFAMILY"/>
</dbReference>
<dbReference type="OrthoDB" id="9803333at2"/>
<dbReference type="NCBIfam" id="NF009466">
    <property type="entry name" value="PRK12826.1-2"/>
    <property type="match status" value="1"/>
</dbReference>
<name>A0A238D6F0_THIDL</name>
<sequence length="251" mass="25942">MRDDDFSGRTALVTGATTGIGRAIAVAMAEAGATVIVNHLGRAELADETVALIAAAGGSAWAVEADVSQGAAVRGMMDACLQRHGVVDILVNNAGILLEKPFLDMRESEWDHVLATDLKSVFLCCQAALPAMLRRGGGCIINVASELGYLGRAGFTAYTAAKAGVITLTRSLAREFAPTVRINAIAPGPVDTPMLALDQMSAAWAAKEADVPMGRVGRPEEIAATAVFLASPHASYYCGQTLSPNGGALMA</sequence>
<accession>A0A238D6F0</accession>